<protein>
    <submittedName>
        <fullName evidence="1">Tryptophan synthase subunit beta like protein</fullName>
    </submittedName>
</protein>
<evidence type="ECO:0000313" key="1">
    <source>
        <dbReference type="EMBL" id="MBA6414368.1"/>
    </source>
</evidence>
<dbReference type="RefSeq" id="WP_182175396.1">
    <property type="nucleotide sequence ID" value="NZ_JACFXU010000018.1"/>
</dbReference>
<dbReference type="Proteomes" id="UP000539350">
    <property type="component" value="Unassembled WGS sequence"/>
</dbReference>
<proteinExistence type="predicted"/>
<name>A0A7W2TYL5_9GAMM</name>
<reference evidence="1 2" key="1">
    <citation type="submission" date="2020-07" db="EMBL/GenBank/DDBJ databases">
        <title>Halieaceae bacterium, F7430, whole genome shotgun sequencing project.</title>
        <authorList>
            <person name="Jiang S."/>
            <person name="Liu Z.W."/>
            <person name="Du Z.J."/>
        </authorList>
    </citation>
    <scope>NUCLEOTIDE SEQUENCE [LARGE SCALE GENOMIC DNA]</scope>
    <source>
        <strain evidence="1 2">F7430</strain>
    </source>
</reference>
<comment type="caution">
    <text evidence="1">The sequence shown here is derived from an EMBL/GenBank/DDBJ whole genome shotgun (WGS) entry which is preliminary data.</text>
</comment>
<accession>A0A7W2TYL5</accession>
<keyword evidence="2" id="KW-1185">Reference proteome</keyword>
<dbReference type="EMBL" id="JACFXU010000018">
    <property type="protein sequence ID" value="MBA6414368.1"/>
    <property type="molecule type" value="Genomic_DNA"/>
</dbReference>
<sequence length="105" mass="11517">MAFIRRDDAGQIVAVSQIPSEGLEPIAAGDVELQHFLRSFGGASAEQLNRSDQDFVRVLEDLVELLIAKGVILFTELPDSAQQKVLLRQQLRSKLDGSLNLIGDD</sequence>
<organism evidence="1 2">
    <name type="scientific">Sediminihaliea albiluteola</name>
    <dbReference type="NCBI Taxonomy" id="2758564"/>
    <lineage>
        <taxon>Bacteria</taxon>
        <taxon>Pseudomonadati</taxon>
        <taxon>Pseudomonadota</taxon>
        <taxon>Gammaproteobacteria</taxon>
        <taxon>Cellvibrionales</taxon>
        <taxon>Halieaceae</taxon>
        <taxon>Sediminihaliea</taxon>
    </lineage>
</organism>
<gene>
    <name evidence="1" type="ORF">H2508_14735</name>
</gene>
<evidence type="ECO:0000313" key="2">
    <source>
        <dbReference type="Proteomes" id="UP000539350"/>
    </source>
</evidence>
<dbReference type="AlphaFoldDB" id="A0A7W2TYL5"/>